<feature type="region of interest" description="Disordered" evidence="1">
    <location>
        <begin position="375"/>
        <end position="395"/>
    </location>
</feature>
<evidence type="ECO:0000313" key="2">
    <source>
        <dbReference type="EMBL" id="CAD9284571.1"/>
    </source>
</evidence>
<gene>
    <name evidence="2" type="ORF">GOCE00092_LOCUS13483</name>
</gene>
<name>A0A7S1V128_9STRA</name>
<feature type="region of interest" description="Disordered" evidence="1">
    <location>
        <begin position="329"/>
        <end position="362"/>
    </location>
</feature>
<feature type="region of interest" description="Disordered" evidence="1">
    <location>
        <begin position="190"/>
        <end position="211"/>
    </location>
</feature>
<sequence length="395" mass="44150">MPPQQHFGSLLDLGSQTVMHHPSESSYKAISSSTFDRPLTALVLVDGVLASFQTFPSVNVNSNCAMGPATKQQNALNGAAPVSRCNRADNCWMEPLPFEEEQGSVNHEASSIESNRQTLHDTSNLINLASYTANLDDPYAPRPMLETADESMAFVDEAEGTEQRAFSVDTQDDDEDEAERYFEIADILNDDFGEQSSHSNKRPRTSQHDELDIFEEGERTTTMPSNENTFDATHSEAFQDEVKSTSIESTTKTEAYDESKAMDAASIAARLDHLMFQSELTQSALQYFDKRRGLPKSHCQTMVNSSRSRKQLLEGKIIKKWNGCPLLGDEGGSSDELSVESDPGPRRKRRRKQSTAQKPAISLDLNLLFEKMLSKKDGDDATRQHHEKPQRRMSF</sequence>
<reference evidence="2" key="1">
    <citation type="submission" date="2021-01" db="EMBL/GenBank/DDBJ databases">
        <authorList>
            <person name="Corre E."/>
            <person name="Pelletier E."/>
            <person name="Niang G."/>
            <person name="Scheremetjew M."/>
            <person name="Finn R."/>
            <person name="Kale V."/>
            <person name="Holt S."/>
            <person name="Cochrane G."/>
            <person name="Meng A."/>
            <person name="Brown T."/>
            <person name="Cohen L."/>
        </authorList>
    </citation>
    <scope>NUCLEOTIDE SEQUENCE</scope>
    <source>
        <strain evidence="2">CCMP 410</strain>
    </source>
</reference>
<proteinExistence type="predicted"/>
<protein>
    <submittedName>
        <fullName evidence="2">Uncharacterized protein</fullName>
    </submittedName>
</protein>
<dbReference type="EMBL" id="HBGK01026048">
    <property type="protein sequence ID" value="CAD9284571.1"/>
    <property type="molecule type" value="Transcribed_RNA"/>
</dbReference>
<dbReference type="AlphaFoldDB" id="A0A7S1V128"/>
<organism evidence="2">
    <name type="scientific">Grammatophora oceanica</name>
    <dbReference type="NCBI Taxonomy" id="210454"/>
    <lineage>
        <taxon>Eukaryota</taxon>
        <taxon>Sar</taxon>
        <taxon>Stramenopiles</taxon>
        <taxon>Ochrophyta</taxon>
        <taxon>Bacillariophyta</taxon>
        <taxon>Fragilariophyceae</taxon>
        <taxon>Fragilariophycidae</taxon>
        <taxon>Rhabdonematales</taxon>
        <taxon>Grammatophoraceae</taxon>
        <taxon>Grammatophora</taxon>
    </lineage>
</organism>
<feature type="compositionally biased region" description="Basic residues" evidence="1">
    <location>
        <begin position="385"/>
        <end position="395"/>
    </location>
</feature>
<accession>A0A7S1V128</accession>
<evidence type="ECO:0000256" key="1">
    <source>
        <dbReference type="SAM" id="MobiDB-lite"/>
    </source>
</evidence>
<feature type="compositionally biased region" description="Basic and acidic residues" evidence="1">
    <location>
        <begin position="375"/>
        <end position="384"/>
    </location>
</feature>